<evidence type="ECO:0000313" key="3">
    <source>
        <dbReference type="Proteomes" id="UP000181909"/>
    </source>
</evidence>
<dbReference type="STRING" id="1893.SAMN02787144_101364"/>
<dbReference type="Pfam" id="PF01590">
    <property type="entry name" value="GAF"/>
    <property type="match status" value="1"/>
</dbReference>
<dbReference type="EMBL" id="FPJO01000013">
    <property type="protein sequence ID" value="SFY19944.1"/>
    <property type="molecule type" value="Genomic_DNA"/>
</dbReference>
<name>A0A1K2DBF3_STRAR</name>
<evidence type="ECO:0000313" key="2">
    <source>
        <dbReference type="EMBL" id="SFY19944.1"/>
    </source>
</evidence>
<dbReference type="AlphaFoldDB" id="A0A1K2DBF3"/>
<proteinExistence type="predicted"/>
<protein>
    <recommendedName>
        <fullName evidence="1">GAF domain-containing protein</fullName>
    </recommendedName>
</protein>
<gene>
    <name evidence="2" type="ORF">SAMN02787144_101364</name>
</gene>
<dbReference type="OrthoDB" id="4198752at2"/>
<feature type="domain" description="GAF" evidence="1">
    <location>
        <begin position="95"/>
        <end position="175"/>
    </location>
</feature>
<reference evidence="2 3" key="1">
    <citation type="submission" date="2016-11" db="EMBL/GenBank/DDBJ databases">
        <authorList>
            <person name="Jaros S."/>
            <person name="Januszkiewicz K."/>
            <person name="Wedrychowicz H."/>
        </authorList>
    </citation>
    <scope>NUCLEOTIDE SEQUENCE [LARGE SCALE GENOMIC DNA]</scope>
    <source>
        <strain evidence="2 3">OK807</strain>
    </source>
</reference>
<dbReference type="Proteomes" id="UP000181909">
    <property type="component" value="Unassembled WGS sequence"/>
</dbReference>
<evidence type="ECO:0000259" key="1">
    <source>
        <dbReference type="Pfam" id="PF01590"/>
    </source>
</evidence>
<accession>A0A1K2DBF3</accession>
<sequence length="190" mass="20338">MPENSTENQSDNWSTALRYIAGRKAAEESLGFLAHISSAIRETADLKSVIPAVARASVPFFASAISLDASSTHSGPVVQSPTDFSAALEGMRTLAAKSDQRQLVISEHEGFAKQTDPVHLEQLHEWKINSAVALSLDYRGVSGGRLVLVRDSTQRRGAFGPGDLALASELADRVAAFNVLAAYLTADNDR</sequence>
<dbReference type="Gene3D" id="3.30.450.40">
    <property type="match status" value="1"/>
</dbReference>
<dbReference type="InterPro" id="IPR029016">
    <property type="entry name" value="GAF-like_dom_sf"/>
</dbReference>
<organism evidence="2 3">
    <name type="scientific">Streptomyces atratus</name>
    <dbReference type="NCBI Taxonomy" id="1893"/>
    <lineage>
        <taxon>Bacteria</taxon>
        <taxon>Bacillati</taxon>
        <taxon>Actinomycetota</taxon>
        <taxon>Actinomycetes</taxon>
        <taxon>Kitasatosporales</taxon>
        <taxon>Streptomycetaceae</taxon>
        <taxon>Streptomyces</taxon>
    </lineage>
</organism>
<dbReference type="InterPro" id="IPR003018">
    <property type="entry name" value="GAF"/>
</dbReference>
<dbReference type="RefSeq" id="WP_072486937.1">
    <property type="nucleotide sequence ID" value="NZ_CP108276.1"/>
</dbReference>